<dbReference type="Proteomes" id="UP000461730">
    <property type="component" value="Unassembled WGS sequence"/>
</dbReference>
<organism evidence="3 4">
    <name type="scientific">Chitinophaga tropicalis</name>
    <dbReference type="NCBI Taxonomy" id="2683588"/>
    <lineage>
        <taxon>Bacteria</taxon>
        <taxon>Pseudomonadati</taxon>
        <taxon>Bacteroidota</taxon>
        <taxon>Chitinophagia</taxon>
        <taxon>Chitinophagales</taxon>
        <taxon>Chitinophagaceae</taxon>
        <taxon>Chitinophaga</taxon>
    </lineage>
</organism>
<feature type="modified residue" description="4-aspartylphosphate" evidence="1">
    <location>
        <position position="78"/>
    </location>
</feature>
<dbReference type="PANTHER" id="PTHR44520">
    <property type="entry name" value="RESPONSE REGULATOR RCP1-RELATED"/>
    <property type="match status" value="1"/>
</dbReference>
<sequence>MRPLIIYHSERFRLAMEQRVKILLADDDPEDRFIMQDAFSTIGLPDVPMLVEDGEKALEVLACMRDNGEDFPSLIVLDLNMPRLSGTEALRELKNIIAYRDIPAIIFSSSFNVIEMHECKQLGALAYMVKPFTYDEYLLSAQHFYDFCMKKHAFPEFNTVINSLR</sequence>
<name>A0A7K1U1K9_9BACT</name>
<dbReference type="PROSITE" id="PS50110">
    <property type="entry name" value="RESPONSE_REGULATORY"/>
    <property type="match status" value="1"/>
</dbReference>
<gene>
    <name evidence="3" type="ORF">GO493_07825</name>
</gene>
<dbReference type="GO" id="GO:0000160">
    <property type="term" value="P:phosphorelay signal transduction system"/>
    <property type="evidence" value="ECO:0007669"/>
    <property type="project" value="InterPro"/>
</dbReference>
<evidence type="ECO:0000313" key="4">
    <source>
        <dbReference type="Proteomes" id="UP000461730"/>
    </source>
</evidence>
<protein>
    <submittedName>
        <fullName evidence="3">Response regulator</fullName>
    </submittedName>
</protein>
<evidence type="ECO:0000259" key="2">
    <source>
        <dbReference type="PROSITE" id="PS50110"/>
    </source>
</evidence>
<dbReference type="SMART" id="SM00448">
    <property type="entry name" value="REC"/>
    <property type="match status" value="1"/>
</dbReference>
<keyword evidence="1" id="KW-0597">Phosphoprotein</keyword>
<keyword evidence="4" id="KW-1185">Reference proteome</keyword>
<dbReference type="InterPro" id="IPR011006">
    <property type="entry name" value="CheY-like_superfamily"/>
</dbReference>
<evidence type="ECO:0000313" key="3">
    <source>
        <dbReference type="EMBL" id="MVT08166.1"/>
    </source>
</evidence>
<dbReference type="Gene3D" id="3.40.50.2300">
    <property type="match status" value="1"/>
</dbReference>
<comment type="caution">
    <text evidence="3">The sequence shown here is derived from an EMBL/GenBank/DDBJ whole genome shotgun (WGS) entry which is preliminary data.</text>
</comment>
<dbReference type="SUPFAM" id="SSF52172">
    <property type="entry name" value="CheY-like"/>
    <property type="match status" value="1"/>
</dbReference>
<dbReference type="InterPro" id="IPR001789">
    <property type="entry name" value="Sig_transdc_resp-reg_receiver"/>
</dbReference>
<feature type="domain" description="Response regulatory" evidence="2">
    <location>
        <begin position="21"/>
        <end position="145"/>
    </location>
</feature>
<dbReference type="InterPro" id="IPR052893">
    <property type="entry name" value="TCS_response_regulator"/>
</dbReference>
<proteinExistence type="predicted"/>
<accession>A0A7K1U1K9</accession>
<dbReference type="EMBL" id="WRXN01000002">
    <property type="protein sequence ID" value="MVT08166.1"/>
    <property type="molecule type" value="Genomic_DNA"/>
</dbReference>
<evidence type="ECO:0000256" key="1">
    <source>
        <dbReference type="PROSITE-ProRule" id="PRU00169"/>
    </source>
</evidence>
<reference evidence="3 4" key="1">
    <citation type="submission" date="2019-12" db="EMBL/GenBank/DDBJ databases">
        <title>Chitinophaga sp. strain ysch24 (GDMCC 1.1355), whole genome shotgun sequence.</title>
        <authorList>
            <person name="Zhang X."/>
        </authorList>
    </citation>
    <scope>NUCLEOTIDE SEQUENCE [LARGE SCALE GENOMIC DNA]</scope>
    <source>
        <strain evidence="4">ysch24</strain>
    </source>
</reference>
<dbReference type="Pfam" id="PF00072">
    <property type="entry name" value="Response_reg"/>
    <property type="match status" value="1"/>
</dbReference>
<dbReference type="AlphaFoldDB" id="A0A7K1U1K9"/>